<feature type="chain" id="PRO_5045677531" evidence="1">
    <location>
        <begin position="28"/>
        <end position="415"/>
    </location>
</feature>
<comment type="caution">
    <text evidence="2">The sequence shown here is derived from an EMBL/GenBank/DDBJ whole genome shotgun (WGS) entry which is preliminary data.</text>
</comment>
<gene>
    <name evidence="2" type="primary">oprO</name>
    <name evidence="2" type="ORF">PsB1_1177</name>
</gene>
<name>A0ABQ4PWH1_9PROT</name>
<evidence type="ECO:0000313" key="3">
    <source>
        <dbReference type="Proteomes" id="UP001161064"/>
    </source>
</evidence>
<dbReference type="InterPro" id="IPR010870">
    <property type="entry name" value="Porin_O/P"/>
</dbReference>
<organism evidence="2 3">
    <name type="scientific">Candidatus Phycosocius spiralis</name>
    <dbReference type="NCBI Taxonomy" id="2815099"/>
    <lineage>
        <taxon>Bacteria</taxon>
        <taxon>Pseudomonadati</taxon>
        <taxon>Pseudomonadota</taxon>
        <taxon>Alphaproteobacteria</taxon>
        <taxon>Caulobacterales</taxon>
        <taxon>Caulobacterales incertae sedis</taxon>
        <taxon>Candidatus Phycosocius</taxon>
    </lineage>
</organism>
<keyword evidence="3" id="KW-1185">Reference proteome</keyword>
<dbReference type="EMBL" id="BPFZ01000006">
    <property type="protein sequence ID" value="GIU67023.1"/>
    <property type="molecule type" value="Genomic_DNA"/>
</dbReference>
<proteinExistence type="predicted"/>
<dbReference type="Proteomes" id="UP001161064">
    <property type="component" value="Unassembled WGS sequence"/>
</dbReference>
<dbReference type="SUPFAM" id="SSF56935">
    <property type="entry name" value="Porins"/>
    <property type="match status" value="1"/>
</dbReference>
<keyword evidence="1" id="KW-0732">Signal</keyword>
<protein>
    <submittedName>
        <fullName evidence="2">Porin</fullName>
    </submittedName>
</protein>
<reference evidence="2" key="2">
    <citation type="journal article" date="2023" name="ISME Commun">
        <title>Characterization of a bloom-associated alphaproteobacterial lineage, 'Candidatus Phycosocius': insights into freshwater algal-bacterial interactions.</title>
        <authorList>
            <person name="Tanabe Y."/>
            <person name="Yamaguchi H."/>
            <person name="Yoshida M."/>
            <person name="Kai A."/>
            <person name="Okazaki Y."/>
        </authorList>
    </citation>
    <scope>NUCLEOTIDE SEQUENCE</scope>
    <source>
        <strain evidence="2">BOTRYCO-1</strain>
    </source>
</reference>
<accession>A0ABQ4PWH1</accession>
<dbReference type="RefSeq" id="WP_284359741.1">
    <property type="nucleotide sequence ID" value="NZ_BPFZ01000006.1"/>
</dbReference>
<reference evidence="2" key="1">
    <citation type="submission" date="2021-05" db="EMBL/GenBank/DDBJ databases">
        <authorList>
            <person name="Tanabe Y."/>
        </authorList>
    </citation>
    <scope>NUCLEOTIDE SEQUENCE</scope>
    <source>
        <strain evidence="2">BOTRYCO-1</strain>
    </source>
</reference>
<evidence type="ECO:0000313" key="2">
    <source>
        <dbReference type="EMBL" id="GIU67023.1"/>
    </source>
</evidence>
<feature type="signal peptide" evidence="1">
    <location>
        <begin position="1"/>
        <end position="27"/>
    </location>
</feature>
<evidence type="ECO:0000256" key="1">
    <source>
        <dbReference type="SAM" id="SignalP"/>
    </source>
</evidence>
<sequence length="415" mass="45538">MQPRPIMSFLIFIVLWGSAFSPSFATAAAQTPSFVVPQWKSDDGQVAVRMRGRWQQDYFSIKSDFGDPMRDKDYSSENLRGLRIGLDGSVSSQFAFRAEVDFINEQTNWNDVFVTYRGKNHDLTLGQQFQASSLEGSMPNLVFLLPEASLMTNALSMRMRAFGLSARWRGNKWQAIMAASGGNINAGDIFGDDVIKKVQARVSYAPINQAGNVLHFGINARSRETQDGPRISYRARPAGTAHSPRTIDSGAIASGDANLGLETIWIKGQLSLSAEAQHVWSDQNHTVKPLSGGYLEASYWLTGERRNYSYEVGNFTTVTPKKSLLKGGVGGIAIVSRIEFLDLGQSSRPVSLAQPNPAGISQGRAEAVSVGLVWLPVEYVMFRLGGAQTRYDGQARGFDGKGKTRVVTARVQFSF</sequence>
<dbReference type="InterPro" id="IPR023614">
    <property type="entry name" value="Porin_dom_sf"/>
</dbReference>
<dbReference type="Pfam" id="PF07396">
    <property type="entry name" value="Porin_O_P"/>
    <property type="match status" value="1"/>
</dbReference>
<dbReference type="Gene3D" id="2.40.160.10">
    <property type="entry name" value="Porin"/>
    <property type="match status" value="1"/>
</dbReference>